<dbReference type="AlphaFoldDB" id="A0AA45UUK0"/>
<reference evidence="3" key="1">
    <citation type="submission" date="2016-03" db="EMBL/GenBank/DDBJ databases">
        <authorList>
            <person name="Loux Valentin"/>
        </authorList>
    </citation>
    <scope>NUCLEOTIDE SEQUENCE [LARGE SCALE GENOMIC DNA]</scope>
    <source>
        <strain evidence="3">C1</strain>
    </source>
</reference>
<evidence type="ECO:0000313" key="2">
    <source>
        <dbReference type="EMBL" id="SBO14853.1"/>
    </source>
</evidence>
<name>A0AA45UUK0_ANAPH</name>
<comment type="caution">
    <text evidence="2">The sequence shown here is derived from an EMBL/GenBank/DDBJ whole genome shotgun (WGS) entry which is preliminary data.</text>
</comment>
<sequence length="76" mass="8523">MDQVYVILVSTHAYTMTLSKTRITVRVNTAERRAVSSVQLICIYVNQVHIAGIDSIIHYVGTFSSLYYKTSLLTPA</sequence>
<evidence type="ECO:0000313" key="1">
    <source>
        <dbReference type="EMBL" id="SBO14323.1"/>
    </source>
</evidence>
<organism evidence="2 3">
    <name type="scientific">Anaplasma phagocytophilum</name>
    <name type="common">Ehrlichia phagocytophila</name>
    <dbReference type="NCBI Taxonomy" id="948"/>
    <lineage>
        <taxon>Bacteria</taxon>
        <taxon>Pseudomonadati</taxon>
        <taxon>Pseudomonadota</taxon>
        <taxon>Alphaproteobacteria</taxon>
        <taxon>Rickettsiales</taxon>
        <taxon>Anaplasmataceae</taxon>
        <taxon>Anaplasma</taxon>
        <taxon>phagocytophilum group</taxon>
    </lineage>
</organism>
<gene>
    <name evidence="1" type="ORF">ANAPC1_00670</name>
    <name evidence="2" type="ORF">ANAPC1_01225</name>
</gene>
<evidence type="ECO:0000313" key="3">
    <source>
        <dbReference type="Proteomes" id="UP000078419"/>
    </source>
</evidence>
<proteinExistence type="predicted"/>
<reference evidence="2" key="2">
    <citation type="submission" date="2016-03" db="EMBL/GenBank/DDBJ databases">
        <authorList>
            <person name="Loux V."/>
        </authorList>
    </citation>
    <scope>NUCLEOTIDE SEQUENCE</scope>
    <source>
        <strain evidence="2">C1</strain>
    </source>
</reference>
<protein>
    <submittedName>
        <fullName evidence="2">Uncharacterized protein</fullName>
    </submittedName>
</protein>
<dbReference type="EMBL" id="FLLR01000022">
    <property type="protein sequence ID" value="SBO14323.1"/>
    <property type="molecule type" value="Genomic_DNA"/>
</dbReference>
<dbReference type="Proteomes" id="UP000078419">
    <property type="component" value="Unassembled WGS sequence"/>
</dbReference>
<dbReference type="EMBL" id="FLLR01000086">
    <property type="protein sequence ID" value="SBO14853.1"/>
    <property type="molecule type" value="Genomic_DNA"/>
</dbReference>
<accession>A0AA45UUK0</accession>